<evidence type="ECO:0000313" key="4">
    <source>
        <dbReference type="EMBL" id="KFI98602.1"/>
    </source>
</evidence>
<organism evidence="4 5">
    <name type="scientific">Bifidobacterium stellenboschense</name>
    <dbReference type="NCBI Taxonomy" id="762211"/>
    <lineage>
        <taxon>Bacteria</taxon>
        <taxon>Bacillati</taxon>
        <taxon>Actinomycetota</taxon>
        <taxon>Actinomycetes</taxon>
        <taxon>Bifidobacteriales</taxon>
        <taxon>Bifidobacteriaceae</taxon>
        <taxon>Bifidobacterium</taxon>
    </lineage>
</organism>
<dbReference type="Pfam" id="PF00498">
    <property type="entry name" value="FHA"/>
    <property type="match status" value="1"/>
</dbReference>
<dbReference type="eggNOG" id="COG1716">
    <property type="taxonomic scope" value="Bacteria"/>
</dbReference>
<dbReference type="RefSeq" id="WP_034527152.1">
    <property type="nucleotide sequence ID" value="NZ_JGZP01000009.1"/>
</dbReference>
<evidence type="ECO:0000313" key="5">
    <source>
        <dbReference type="Proteomes" id="UP000029004"/>
    </source>
</evidence>
<dbReference type="OrthoDB" id="3240300at2"/>
<feature type="compositionally biased region" description="Low complexity" evidence="2">
    <location>
        <begin position="222"/>
        <end position="235"/>
    </location>
</feature>
<dbReference type="SMART" id="SM00240">
    <property type="entry name" value="FHA"/>
    <property type="match status" value="1"/>
</dbReference>
<dbReference type="CDD" id="cd00060">
    <property type="entry name" value="FHA"/>
    <property type="match status" value="1"/>
</dbReference>
<sequence>MSEQTASQWRLKVAGGDQVNVRPGESLEIGRKPLRPLPDEGVARLEIDDATKSMSKRHARFSVAADGSAVLRDLNSTNGSYVVTEKAELMRLPAGRDVPLPSSPMRIQFGDVPVDFVRIEPDTTPEPKVPNLFDYSASTTVRQEPDAADMSVDEILDLRAGEPTAVFNAQHARHAAAGSPLERIADIEPLTYAQVTSAVDAHDEDDKPPIVFSEADSRTDLPVTPAASVSPVAAPGATVDTASATTAAVAPSAQEPPADSVPLHVVKAIDPGLPRNLFVDAMNKPAETPAAAPASTDGAASADTTTPIVVGTTHAATAVAPVAAARGTIPRVALPAAKPKVELPAATPAGDVTPAAQPSDEAVSDAATVTFTPMDDASGAADPTAVAADGFEDDATGVYTPAFEPGSVFDKVSKGEFDKPQAPMVEVDGLTSEDARHTTDMTLQFEMARHPELLPFLAMNPALYDDLYAWLAAQGDADIDEALAHNVGYQDYREATGK</sequence>
<name>A0A087DSV2_9BIFI</name>
<evidence type="ECO:0000256" key="2">
    <source>
        <dbReference type="SAM" id="MobiDB-lite"/>
    </source>
</evidence>
<keyword evidence="1" id="KW-0597">Phosphoprotein</keyword>
<gene>
    <name evidence="4" type="ORF">BSTEL_1676</name>
</gene>
<dbReference type="EMBL" id="JGZP01000009">
    <property type="protein sequence ID" value="KFI98602.1"/>
    <property type="molecule type" value="Genomic_DNA"/>
</dbReference>
<dbReference type="InterPro" id="IPR057893">
    <property type="entry name" value="LRV_2"/>
</dbReference>
<dbReference type="AlphaFoldDB" id="A0A087DSV2"/>
<evidence type="ECO:0000259" key="3">
    <source>
        <dbReference type="PROSITE" id="PS50006"/>
    </source>
</evidence>
<dbReference type="SUPFAM" id="SSF49879">
    <property type="entry name" value="SMAD/FHA domain"/>
    <property type="match status" value="1"/>
</dbReference>
<feature type="domain" description="FHA" evidence="3">
    <location>
        <begin position="27"/>
        <end position="87"/>
    </location>
</feature>
<feature type="region of interest" description="Disordered" evidence="2">
    <location>
        <begin position="200"/>
        <end position="235"/>
    </location>
</feature>
<dbReference type="Pfam" id="PF25591">
    <property type="entry name" value="LRV_2"/>
    <property type="match status" value="1"/>
</dbReference>
<dbReference type="Proteomes" id="UP000029004">
    <property type="component" value="Unassembled WGS sequence"/>
</dbReference>
<evidence type="ECO:0000256" key="1">
    <source>
        <dbReference type="ARBA" id="ARBA00022553"/>
    </source>
</evidence>
<protein>
    <submittedName>
        <fullName evidence="4">FHA-domain containing protein</fullName>
    </submittedName>
</protein>
<dbReference type="InterPro" id="IPR008984">
    <property type="entry name" value="SMAD_FHA_dom_sf"/>
</dbReference>
<keyword evidence="5" id="KW-1185">Reference proteome</keyword>
<dbReference type="PROSITE" id="PS50006">
    <property type="entry name" value="FHA_DOMAIN"/>
    <property type="match status" value="1"/>
</dbReference>
<dbReference type="Gene3D" id="2.60.200.20">
    <property type="match status" value="1"/>
</dbReference>
<dbReference type="InterPro" id="IPR000253">
    <property type="entry name" value="FHA_dom"/>
</dbReference>
<comment type="caution">
    <text evidence="4">The sequence shown here is derived from an EMBL/GenBank/DDBJ whole genome shotgun (WGS) entry which is preliminary data.</text>
</comment>
<dbReference type="STRING" id="762211.BSTEL_1676"/>
<proteinExistence type="predicted"/>
<accession>A0A087DSV2</accession>
<reference evidence="4 5" key="1">
    <citation type="submission" date="2014-03" db="EMBL/GenBank/DDBJ databases">
        <title>Genomics of Bifidobacteria.</title>
        <authorList>
            <person name="Ventura M."/>
            <person name="Milani C."/>
            <person name="Lugli G.A."/>
        </authorList>
    </citation>
    <scope>NUCLEOTIDE SEQUENCE [LARGE SCALE GENOMIC DNA]</scope>
    <source>
        <strain evidence="4 5">DSM 23968</strain>
    </source>
</reference>